<gene>
    <name evidence="1" type="ORF">HMPREF2132_04790</name>
</gene>
<accession>A0AAW3FFZ6</accession>
<protein>
    <submittedName>
        <fullName evidence="1">Uncharacterized protein</fullName>
    </submittedName>
</protein>
<reference evidence="1 2" key="1">
    <citation type="submission" date="2014-07" db="EMBL/GenBank/DDBJ databases">
        <authorList>
            <person name="McCorrison J."/>
            <person name="Sanka R."/>
            <person name="Torralba M."/>
            <person name="Gillis M."/>
            <person name="Haft D.H."/>
            <person name="Methe B."/>
            <person name="Sutton G."/>
            <person name="Nelson K.E."/>
        </authorList>
    </citation>
    <scope>NUCLEOTIDE SEQUENCE [LARGE SCALE GENOMIC DNA]</scope>
    <source>
        <strain evidence="1 2">DNF00424</strain>
    </source>
</reference>
<dbReference type="RefSeq" id="WP_156098256.1">
    <property type="nucleotide sequence ID" value="NZ_JRNJ01000050.1"/>
</dbReference>
<dbReference type="AlphaFoldDB" id="A0AAW3FFZ6"/>
<proteinExistence type="predicted"/>
<evidence type="ECO:0000313" key="2">
    <source>
        <dbReference type="Proteomes" id="UP000029533"/>
    </source>
</evidence>
<evidence type="ECO:0000313" key="1">
    <source>
        <dbReference type="EMBL" id="KGF28021.1"/>
    </source>
</evidence>
<dbReference type="Proteomes" id="UP000029533">
    <property type="component" value="Unassembled WGS sequence"/>
</dbReference>
<comment type="caution">
    <text evidence="1">The sequence shown here is derived from an EMBL/GenBank/DDBJ whole genome shotgun (WGS) entry which is preliminary data.</text>
</comment>
<name>A0AAW3FFZ6_9BACT</name>
<sequence length="130" mass="15225">MKKILFIIIMLINSITTFSQNSDHVFHFDFDGRCVSYTGEFKNWESCTDCFMEFHDGKSILQLVDTRYGTFIFDVTKRGHDRQSNAMILVCTNKGETTTECTVIMGKEFILFLYDDVALKYHIQHTRQLK</sequence>
<organism evidence="1 2">
    <name type="scientific">Prevotella histicola JCM 15637 = DNF00424</name>
    <dbReference type="NCBI Taxonomy" id="1236504"/>
    <lineage>
        <taxon>Bacteria</taxon>
        <taxon>Pseudomonadati</taxon>
        <taxon>Bacteroidota</taxon>
        <taxon>Bacteroidia</taxon>
        <taxon>Bacteroidales</taxon>
        <taxon>Prevotellaceae</taxon>
        <taxon>Prevotella</taxon>
    </lineage>
</organism>
<dbReference type="EMBL" id="JRNJ01000050">
    <property type="protein sequence ID" value="KGF28021.1"/>
    <property type="molecule type" value="Genomic_DNA"/>
</dbReference>